<keyword evidence="4" id="KW-1185">Reference proteome</keyword>
<evidence type="ECO:0000256" key="1">
    <source>
        <dbReference type="SAM" id="MobiDB-lite"/>
    </source>
</evidence>
<accession>A0ABY2DAA7</accession>
<dbReference type="EMBL" id="SLTR01000014">
    <property type="protein sequence ID" value="TDB01915.1"/>
    <property type="molecule type" value="Genomic_DNA"/>
</dbReference>
<reference evidence="3 4" key="1">
    <citation type="submission" date="2019-03" db="EMBL/GenBank/DDBJ databases">
        <title>Halomonas marinisediminis sp. nov., a moderately halophilic bacterium isolated from the Bohai Gulf.</title>
        <authorList>
            <person name="Ji X."/>
        </authorList>
    </citation>
    <scope>NUCLEOTIDE SEQUENCE [LARGE SCALE GENOMIC DNA]</scope>
    <source>
        <strain evidence="3 4">204</strain>
    </source>
</reference>
<proteinExistence type="predicted"/>
<dbReference type="RefSeq" id="WP_132043750.1">
    <property type="nucleotide sequence ID" value="NZ_SLTR01000014.1"/>
</dbReference>
<feature type="compositionally biased region" description="Polar residues" evidence="1">
    <location>
        <begin position="1"/>
        <end position="13"/>
    </location>
</feature>
<dbReference type="Proteomes" id="UP000294823">
    <property type="component" value="Unassembled WGS sequence"/>
</dbReference>
<evidence type="ECO:0000313" key="3">
    <source>
        <dbReference type="EMBL" id="TDB01915.1"/>
    </source>
</evidence>
<dbReference type="InterPro" id="IPR052020">
    <property type="entry name" value="Cyclic_di-GMP/3'3'-cGAMP_PDE"/>
</dbReference>
<dbReference type="Gene3D" id="1.10.3210.10">
    <property type="entry name" value="Hypothetical protein af1432"/>
    <property type="match status" value="1"/>
</dbReference>
<dbReference type="PANTHER" id="PTHR45228">
    <property type="entry name" value="CYCLIC DI-GMP PHOSPHODIESTERASE TM_0186-RELATED"/>
    <property type="match status" value="1"/>
</dbReference>
<dbReference type="PANTHER" id="PTHR45228:SF8">
    <property type="entry name" value="TWO-COMPONENT RESPONSE REGULATOR-RELATED"/>
    <property type="match status" value="1"/>
</dbReference>
<organism evidence="3 4">
    <name type="scientific">Halomonas marinisediminis</name>
    <dbReference type="NCBI Taxonomy" id="2546095"/>
    <lineage>
        <taxon>Bacteria</taxon>
        <taxon>Pseudomonadati</taxon>
        <taxon>Pseudomonadota</taxon>
        <taxon>Gammaproteobacteria</taxon>
        <taxon>Oceanospirillales</taxon>
        <taxon>Halomonadaceae</taxon>
        <taxon>Halomonas</taxon>
    </lineage>
</organism>
<dbReference type="SUPFAM" id="SSF109604">
    <property type="entry name" value="HD-domain/PDEase-like"/>
    <property type="match status" value="1"/>
</dbReference>
<gene>
    <name evidence="3" type="ORF">E0702_10910</name>
</gene>
<feature type="region of interest" description="Disordered" evidence="1">
    <location>
        <begin position="1"/>
        <end position="20"/>
    </location>
</feature>
<feature type="domain" description="HD-GYP" evidence="2">
    <location>
        <begin position="18"/>
        <end position="213"/>
    </location>
</feature>
<protein>
    <recommendedName>
        <fullName evidence="2">HD-GYP domain-containing protein</fullName>
    </recommendedName>
</protein>
<sequence>MDEQTFDQANPQGVDTHLPDSRDAMVEALYQLNLMRLPSASRSMPQVVDVVRTVLEHLPMEVNAQDVTDASRLFALGRTIWSDTLLQQPADLLYREDRKLYQQYPRTGYEVVANLPGLKGVAELILHHQERWNGSGFPNRIKGEDIPAGSRVIKLSVDFVEYQRGMILKRQVGRQDVFKLIKKFSGRFYDPDLVTPFIDICKEYSPDLGIADKDVLVLDTKRVEPGMKLARDLFSSSGILLLNEGKVFDRGLIEKLKRFESMEPDPYTLLVRPASEESDEA</sequence>
<dbReference type="PROSITE" id="PS51832">
    <property type="entry name" value="HD_GYP"/>
    <property type="match status" value="1"/>
</dbReference>
<name>A0ABY2DAA7_9GAMM</name>
<evidence type="ECO:0000259" key="2">
    <source>
        <dbReference type="PROSITE" id="PS51832"/>
    </source>
</evidence>
<comment type="caution">
    <text evidence="3">The sequence shown here is derived from an EMBL/GenBank/DDBJ whole genome shotgun (WGS) entry which is preliminary data.</text>
</comment>
<dbReference type="InterPro" id="IPR037522">
    <property type="entry name" value="HD_GYP_dom"/>
</dbReference>
<evidence type="ECO:0000313" key="4">
    <source>
        <dbReference type="Proteomes" id="UP000294823"/>
    </source>
</evidence>
<dbReference type="Pfam" id="PF13487">
    <property type="entry name" value="HD_5"/>
    <property type="match status" value="1"/>
</dbReference>